<evidence type="ECO:0000256" key="2">
    <source>
        <dbReference type="ARBA" id="ARBA00023082"/>
    </source>
</evidence>
<dbReference type="NCBIfam" id="TIGR02937">
    <property type="entry name" value="sigma70-ECF"/>
    <property type="match status" value="1"/>
</dbReference>
<dbReference type="AlphaFoldDB" id="A0A7Y7IJX1"/>
<dbReference type="Pfam" id="PF04545">
    <property type="entry name" value="Sigma70_r4"/>
    <property type="match status" value="1"/>
</dbReference>
<dbReference type="EMBL" id="JAAMFM010000027">
    <property type="protein sequence ID" value="NVM96241.1"/>
    <property type="molecule type" value="Genomic_DNA"/>
</dbReference>
<dbReference type="InterPro" id="IPR007627">
    <property type="entry name" value="RNA_pol_sigma70_r2"/>
</dbReference>
<keyword evidence="8" id="KW-1185">Reference proteome</keyword>
<feature type="domain" description="RNA polymerase sigma-70 region 2" evidence="5">
    <location>
        <begin position="9"/>
        <end position="80"/>
    </location>
</feature>
<keyword evidence="3" id="KW-0238">DNA-binding</keyword>
<dbReference type="InterPro" id="IPR013324">
    <property type="entry name" value="RNA_pol_sigma_r3/r4-like"/>
</dbReference>
<evidence type="ECO:0000256" key="4">
    <source>
        <dbReference type="ARBA" id="ARBA00023163"/>
    </source>
</evidence>
<evidence type="ECO:0000256" key="1">
    <source>
        <dbReference type="ARBA" id="ARBA00023015"/>
    </source>
</evidence>
<dbReference type="GO" id="GO:0003677">
    <property type="term" value="F:DNA binding"/>
    <property type="evidence" value="ECO:0007669"/>
    <property type="project" value="UniProtKB-KW"/>
</dbReference>
<dbReference type="InterPro" id="IPR013325">
    <property type="entry name" value="RNA_pol_sigma_r2"/>
</dbReference>
<keyword evidence="4" id="KW-0804">Transcription</keyword>
<dbReference type="Proteomes" id="UP000543556">
    <property type="component" value="Unassembled WGS sequence"/>
</dbReference>
<dbReference type="Gene3D" id="1.10.1740.10">
    <property type="match status" value="1"/>
</dbReference>
<evidence type="ECO:0000259" key="5">
    <source>
        <dbReference type="Pfam" id="PF04542"/>
    </source>
</evidence>
<evidence type="ECO:0000256" key="3">
    <source>
        <dbReference type="ARBA" id="ARBA00023125"/>
    </source>
</evidence>
<keyword evidence="2" id="KW-0731">Sigma factor</keyword>
<dbReference type="GO" id="GO:0016987">
    <property type="term" value="F:sigma factor activity"/>
    <property type="evidence" value="ECO:0007669"/>
    <property type="project" value="UniProtKB-KW"/>
</dbReference>
<keyword evidence="1" id="KW-0805">Transcription regulation</keyword>
<dbReference type="Pfam" id="PF04542">
    <property type="entry name" value="Sigma70_r2"/>
    <property type="match status" value="1"/>
</dbReference>
<reference evidence="7 8" key="1">
    <citation type="submission" date="2020-02" db="EMBL/GenBank/DDBJ databases">
        <title>Genome sequence of strain AETb3-4.</title>
        <authorList>
            <person name="Gao J."/>
            <person name="Zhang X."/>
        </authorList>
    </citation>
    <scope>NUCLEOTIDE SEQUENCE [LARGE SCALE GENOMIC DNA]</scope>
    <source>
        <strain evidence="7 8">AETb3-4</strain>
    </source>
</reference>
<dbReference type="GO" id="GO:0006352">
    <property type="term" value="P:DNA-templated transcription initiation"/>
    <property type="evidence" value="ECO:0007669"/>
    <property type="project" value="InterPro"/>
</dbReference>
<dbReference type="SUPFAM" id="SSF88659">
    <property type="entry name" value="Sigma3 and sigma4 domains of RNA polymerase sigma factors"/>
    <property type="match status" value="1"/>
</dbReference>
<evidence type="ECO:0000313" key="7">
    <source>
        <dbReference type="EMBL" id="NVM96241.1"/>
    </source>
</evidence>
<accession>A0A7Y7IJX1</accession>
<name>A0A7Y7IJX1_9MICC</name>
<evidence type="ECO:0000259" key="6">
    <source>
        <dbReference type="Pfam" id="PF04545"/>
    </source>
</evidence>
<dbReference type="InterPro" id="IPR014284">
    <property type="entry name" value="RNA_pol_sigma-70_dom"/>
</dbReference>
<dbReference type="SUPFAM" id="SSF88946">
    <property type="entry name" value="Sigma2 domain of RNA polymerase sigma factors"/>
    <property type="match status" value="1"/>
</dbReference>
<evidence type="ECO:0000313" key="8">
    <source>
        <dbReference type="Proteomes" id="UP000543556"/>
    </source>
</evidence>
<protein>
    <submittedName>
        <fullName evidence="7">Sigma-70 family RNA polymerase sigma factor</fullName>
    </submittedName>
</protein>
<organism evidence="7 8">
    <name type="scientific">Arthrobacter wenxiniae</name>
    <dbReference type="NCBI Taxonomy" id="2713570"/>
    <lineage>
        <taxon>Bacteria</taxon>
        <taxon>Bacillati</taxon>
        <taxon>Actinomycetota</taxon>
        <taxon>Actinomycetes</taxon>
        <taxon>Micrococcales</taxon>
        <taxon>Micrococcaceae</taxon>
        <taxon>Arthrobacter</taxon>
    </lineage>
</organism>
<dbReference type="InterPro" id="IPR007630">
    <property type="entry name" value="RNA_pol_sigma70_r4"/>
</dbReference>
<feature type="domain" description="RNA polymerase sigma-70 region 4" evidence="6">
    <location>
        <begin position="169"/>
        <end position="216"/>
    </location>
</feature>
<proteinExistence type="predicted"/>
<sequence length="282" mass="30420">MNREERDQLVVQNLPLVGYLVSEICMRASHLSRPDLTQVGAIALIQCAESFDASLGVPFGAYARRRIKGAFADELRREDWATRGARSRMSELAVMQETLSAALGRLPSAAELAAAMGVDRATVEASQLDAARSVTPLSDVIAEMVAATSQTPEEAVLQSEHEDFLGAAVAALPEKMRYIVEQIYYGDRSVKDLSEELGSSHSAVSQQRTEAMRLLRDGIERHYLATADAGSAPHARVAASRREEYLTELGARTLGGATRVLGHTARDGLARDGVARTMPALG</sequence>
<comment type="caution">
    <text evidence="7">The sequence shown here is derived from an EMBL/GenBank/DDBJ whole genome shotgun (WGS) entry which is preliminary data.</text>
</comment>
<gene>
    <name evidence="7" type="ORF">G6034_15275</name>
</gene>
<dbReference type="PANTHER" id="PTHR30385">
    <property type="entry name" value="SIGMA FACTOR F FLAGELLAR"/>
    <property type="match status" value="1"/>
</dbReference>
<dbReference type="Gene3D" id="1.20.140.160">
    <property type="match status" value="1"/>
</dbReference>